<dbReference type="NCBIfam" id="NF003513">
    <property type="entry name" value="PRK05182.1-2"/>
    <property type="match status" value="1"/>
</dbReference>
<comment type="subunit">
    <text evidence="11">Homodimer. The RNAP catalytic core consists of 2 alpha, 1 beta, 1 beta' and 1 omega subunit. When a sigma factor is associated with the core the holoenzyme is formed, which can initiate transcription.</text>
</comment>
<proteinExistence type="inferred from homology"/>
<evidence type="ECO:0000313" key="13">
    <source>
        <dbReference type="EMBL" id="MFM1525625.1"/>
    </source>
</evidence>
<organism evidence="13 14">
    <name type="scientific">Helcococcus bovis</name>
    <dbReference type="NCBI Taxonomy" id="3153252"/>
    <lineage>
        <taxon>Bacteria</taxon>
        <taxon>Bacillati</taxon>
        <taxon>Bacillota</taxon>
        <taxon>Tissierellia</taxon>
        <taxon>Tissierellales</taxon>
        <taxon>Peptoniphilaceae</taxon>
        <taxon>Helcococcus</taxon>
    </lineage>
</organism>
<dbReference type="InterPro" id="IPR011263">
    <property type="entry name" value="DNA-dir_RNA_pol_RpoA/D/Rpb3"/>
</dbReference>
<evidence type="ECO:0000256" key="1">
    <source>
        <dbReference type="ARBA" id="ARBA00007123"/>
    </source>
</evidence>
<dbReference type="InterPro" id="IPR036643">
    <property type="entry name" value="RNApol_insert_sf"/>
</dbReference>
<dbReference type="Gene3D" id="2.170.120.12">
    <property type="entry name" value="DNA-directed RNA polymerase, insert domain"/>
    <property type="match status" value="1"/>
</dbReference>
<dbReference type="NCBIfam" id="TIGR02027">
    <property type="entry name" value="rpoA"/>
    <property type="match status" value="1"/>
</dbReference>
<keyword evidence="4 11" id="KW-0240">DNA-directed RNA polymerase</keyword>
<name>A0ABW9F864_9FIRM</name>
<dbReference type="Pfam" id="PF03118">
    <property type="entry name" value="RNA_pol_A_CTD"/>
    <property type="match status" value="1"/>
</dbReference>
<protein>
    <recommendedName>
        <fullName evidence="3 11">DNA-directed RNA polymerase subunit alpha</fullName>
        <shortName evidence="11">RNAP subunit alpha</shortName>
        <ecNumber evidence="2 11">2.7.7.6</ecNumber>
    </recommendedName>
    <alternativeName>
        <fullName evidence="9 11">RNA polymerase subunit alpha</fullName>
    </alternativeName>
    <alternativeName>
        <fullName evidence="8 11">Transcriptase subunit alpha</fullName>
    </alternativeName>
</protein>
<evidence type="ECO:0000256" key="9">
    <source>
        <dbReference type="ARBA" id="ARBA00033070"/>
    </source>
</evidence>
<evidence type="ECO:0000256" key="4">
    <source>
        <dbReference type="ARBA" id="ARBA00022478"/>
    </source>
</evidence>
<dbReference type="Pfam" id="PF01193">
    <property type="entry name" value="RNA_pol_L"/>
    <property type="match status" value="1"/>
</dbReference>
<dbReference type="Gene3D" id="3.30.1360.10">
    <property type="entry name" value="RNA polymerase, RBP11-like subunit"/>
    <property type="match status" value="1"/>
</dbReference>
<dbReference type="SUPFAM" id="SSF56553">
    <property type="entry name" value="Insert subdomain of RNA polymerase alpha subunit"/>
    <property type="match status" value="1"/>
</dbReference>
<dbReference type="SUPFAM" id="SSF47789">
    <property type="entry name" value="C-terminal domain of RNA polymerase alpha subunit"/>
    <property type="match status" value="1"/>
</dbReference>
<comment type="similarity">
    <text evidence="1 11">Belongs to the RNA polymerase alpha chain family.</text>
</comment>
<feature type="region of interest" description="Alpha N-terminal domain (alpha-NTD)" evidence="11">
    <location>
        <begin position="1"/>
        <end position="235"/>
    </location>
</feature>
<dbReference type="InterPro" id="IPR011260">
    <property type="entry name" value="RNAP_asu_C"/>
</dbReference>
<reference evidence="13 14" key="1">
    <citation type="journal article" date="2024" name="Front. Microbiol.">
        <title>Pangenomic and biochemical analyses of Helcococcus ovis reveal widespread tetracycline resistance and a novel bacterial species, Helcococcus bovis.</title>
        <authorList>
            <person name="Cunha F."/>
            <person name="Zhai Y."/>
            <person name="Casaro S."/>
            <person name="Jones K.L."/>
            <person name="Hernandez M."/>
            <person name="Bisinotto R.S."/>
            <person name="Kariyawasam S."/>
            <person name="Brown M.B."/>
            <person name="Phillips A."/>
            <person name="Jeong K.C."/>
            <person name="Galvao K.N."/>
        </authorList>
    </citation>
    <scope>NUCLEOTIDE SEQUENCE [LARGE SCALE GENOMIC DNA]</scope>
    <source>
        <strain evidence="13 14">KG197</strain>
    </source>
</reference>
<evidence type="ECO:0000256" key="6">
    <source>
        <dbReference type="ARBA" id="ARBA00022695"/>
    </source>
</evidence>
<evidence type="ECO:0000256" key="8">
    <source>
        <dbReference type="ARBA" id="ARBA00032524"/>
    </source>
</evidence>
<evidence type="ECO:0000256" key="11">
    <source>
        <dbReference type="HAMAP-Rule" id="MF_00059"/>
    </source>
</evidence>
<dbReference type="HAMAP" id="MF_00059">
    <property type="entry name" value="RNApol_bact_RpoA"/>
    <property type="match status" value="1"/>
</dbReference>
<comment type="function">
    <text evidence="11">DNA-dependent RNA polymerase catalyzes the transcription of DNA into RNA using the four ribonucleoside triphosphates as substrates.</text>
</comment>
<dbReference type="GO" id="GO:0003899">
    <property type="term" value="F:DNA-directed RNA polymerase activity"/>
    <property type="evidence" value="ECO:0007669"/>
    <property type="project" value="UniProtKB-EC"/>
</dbReference>
<dbReference type="EC" id="2.7.7.6" evidence="2 11"/>
<comment type="catalytic activity">
    <reaction evidence="10 11">
        <text>RNA(n) + a ribonucleoside 5'-triphosphate = RNA(n+1) + diphosphate</text>
        <dbReference type="Rhea" id="RHEA:21248"/>
        <dbReference type="Rhea" id="RHEA-COMP:14527"/>
        <dbReference type="Rhea" id="RHEA-COMP:17342"/>
        <dbReference type="ChEBI" id="CHEBI:33019"/>
        <dbReference type="ChEBI" id="CHEBI:61557"/>
        <dbReference type="ChEBI" id="CHEBI:140395"/>
        <dbReference type="EC" id="2.7.7.6"/>
    </reaction>
</comment>
<dbReference type="NCBIfam" id="NF003519">
    <property type="entry name" value="PRK05182.2-5"/>
    <property type="match status" value="1"/>
</dbReference>
<feature type="domain" description="DNA-directed RNA polymerase RpoA/D/Rpb3-type" evidence="12">
    <location>
        <begin position="20"/>
        <end position="230"/>
    </location>
</feature>
<evidence type="ECO:0000256" key="10">
    <source>
        <dbReference type="ARBA" id="ARBA00048552"/>
    </source>
</evidence>
<comment type="domain">
    <text evidence="11">The N-terminal domain is essential for RNAP assembly and basal transcription, whereas the C-terminal domain is involved in interaction with transcriptional regulators and with upstream promoter elements.</text>
</comment>
<keyword evidence="14" id="KW-1185">Reference proteome</keyword>
<dbReference type="CDD" id="cd06928">
    <property type="entry name" value="RNAP_alpha_NTD"/>
    <property type="match status" value="1"/>
</dbReference>
<dbReference type="SUPFAM" id="SSF55257">
    <property type="entry name" value="RBP11-like subunits of RNA polymerase"/>
    <property type="match status" value="1"/>
</dbReference>
<dbReference type="SMART" id="SM00662">
    <property type="entry name" value="RPOLD"/>
    <property type="match status" value="1"/>
</dbReference>
<dbReference type="InterPro" id="IPR011262">
    <property type="entry name" value="DNA-dir_RNA_pol_insert"/>
</dbReference>
<evidence type="ECO:0000313" key="14">
    <source>
        <dbReference type="Proteomes" id="UP001629536"/>
    </source>
</evidence>
<dbReference type="EMBL" id="JBFNFH010000026">
    <property type="protein sequence ID" value="MFM1525625.1"/>
    <property type="molecule type" value="Genomic_DNA"/>
</dbReference>
<keyword evidence="5 11" id="KW-0808">Transferase</keyword>
<accession>A0ABW9F864</accession>
<feature type="region of interest" description="Alpha C-terminal domain (alpha-CTD)" evidence="11">
    <location>
        <begin position="251"/>
        <end position="323"/>
    </location>
</feature>
<keyword evidence="7 11" id="KW-0804">Transcription</keyword>
<evidence type="ECO:0000256" key="3">
    <source>
        <dbReference type="ARBA" id="ARBA00015972"/>
    </source>
</evidence>
<dbReference type="Pfam" id="PF01000">
    <property type="entry name" value="RNA_pol_A_bac"/>
    <property type="match status" value="1"/>
</dbReference>
<dbReference type="GO" id="GO:0000428">
    <property type="term" value="C:DNA-directed RNA polymerase complex"/>
    <property type="evidence" value="ECO:0007669"/>
    <property type="project" value="UniProtKB-KW"/>
</dbReference>
<evidence type="ECO:0000259" key="12">
    <source>
        <dbReference type="SMART" id="SM00662"/>
    </source>
</evidence>
<comment type="caution">
    <text evidence="13">The sequence shown here is derived from an EMBL/GenBank/DDBJ whole genome shotgun (WGS) entry which is preliminary data.</text>
</comment>
<dbReference type="Proteomes" id="UP001629536">
    <property type="component" value="Unassembled WGS sequence"/>
</dbReference>
<gene>
    <name evidence="11" type="primary">rpoA</name>
    <name evidence="13" type="ORF">ABGF40_08135</name>
</gene>
<dbReference type="InterPro" id="IPR036603">
    <property type="entry name" value="RBP11-like"/>
</dbReference>
<evidence type="ECO:0000256" key="5">
    <source>
        <dbReference type="ARBA" id="ARBA00022679"/>
    </source>
</evidence>
<dbReference type="InterPro" id="IPR011773">
    <property type="entry name" value="DNA-dir_RpoA"/>
</dbReference>
<dbReference type="Gene3D" id="1.10.150.20">
    <property type="entry name" value="5' to 3' exonuclease, C-terminal subdomain"/>
    <property type="match status" value="1"/>
</dbReference>
<keyword evidence="6 11" id="KW-0548">Nucleotidyltransferase</keyword>
<dbReference type="RefSeq" id="WP_408104599.1">
    <property type="nucleotide sequence ID" value="NZ_JBFNFH010000026.1"/>
</dbReference>
<sequence>MIEKLNTKIEILEINEEKNLGRFVISPLERGYGTTLGNSMRRVLLSSLPGSAISSIKFDEGVLHEFTTVKGVIEDVPEIILNIKGIAIKKLSDNNDPINLRLDVEGPKIVTAGDISGDVNLEIINKDHYIATINDEGSIHMDLTVVDGTGYSVADQHKPENPPVGLISIDSSFTPVTKVNFIVEKTRVGQIIDFDKLILEVTTNGTITPQEAVADGSNILINYLNFFTELPNIDQEVVVTEEDEEENEDETQQLLSLTIEELDLNLRAFNCLKRAGLNTVEQILEVPMNKLAKIKNFGKKSFVEVKEKIESLGLKLLDDNEEE</sequence>
<evidence type="ECO:0000256" key="2">
    <source>
        <dbReference type="ARBA" id="ARBA00012418"/>
    </source>
</evidence>
<evidence type="ECO:0000256" key="7">
    <source>
        <dbReference type="ARBA" id="ARBA00023163"/>
    </source>
</evidence>